<evidence type="ECO:0008006" key="3">
    <source>
        <dbReference type="Google" id="ProtNLM"/>
    </source>
</evidence>
<reference evidence="1 2" key="1">
    <citation type="journal article" date="2019" name="ACS Chem. Biol.">
        <title>Identification and Mobilization of a Cryptic Antibiotic Biosynthesis Gene Locus from a Human-Pathogenic Nocardia Isolate.</title>
        <authorList>
            <person name="Herisse M."/>
            <person name="Ishida K."/>
            <person name="Porter J.L."/>
            <person name="Howden B."/>
            <person name="Hertweck C."/>
            <person name="Stinear T.P."/>
            <person name="Pidot S.J."/>
        </authorList>
    </citation>
    <scope>NUCLEOTIDE SEQUENCE [LARGE SCALE GENOMIC DNA]</scope>
    <source>
        <strain evidence="1 2">AUSMDU00012715</strain>
    </source>
</reference>
<sequence>MSDDTSPPDIGGSEAGSRFRTVRLELFEVDGAGREVMTVATAVRKQLVQAETMVSALVAEWREPAAADFESEWDAIYRHGLACVQGLHTLGELLRSVAGAFDEADAEAAAALRGTSRRTPDPDLSENPQ</sequence>
<proteinExistence type="predicted"/>
<dbReference type="RefSeq" id="WP_167486838.1">
    <property type="nucleotide sequence ID" value="NZ_CP046173.1"/>
</dbReference>
<dbReference type="Gene3D" id="1.10.287.1060">
    <property type="entry name" value="ESAT-6-like"/>
    <property type="match status" value="1"/>
</dbReference>
<dbReference type="InterPro" id="IPR010310">
    <property type="entry name" value="T7SS_ESAT-6-like"/>
</dbReference>
<name>A0A6G9Z295_9NOCA</name>
<dbReference type="SUPFAM" id="SSF140453">
    <property type="entry name" value="EsxAB dimer-like"/>
    <property type="match status" value="1"/>
</dbReference>
<accession>A0A6G9Z295</accession>
<dbReference type="InterPro" id="IPR036689">
    <property type="entry name" value="ESAT-6-like_sf"/>
</dbReference>
<dbReference type="Pfam" id="PF06013">
    <property type="entry name" value="WXG100"/>
    <property type="match status" value="1"/>
</dbReference>
<dbReference type="EMBL" id="CP046173">
    <property type="protein sequence ID" value="QIS19550.1"/>
    <property type="molecule type" value="Genomic_DNA"/>
</dbReference>
<protein>
    <recommendedName>
        <fullName evidence="3">WXG100 family type VII secretion target</fullName>
    </recommendedName>
</protein>
<evidence type="ECO:0000313" key="2">
    <source>
        <dbReference type="Proteomes" id="UP000500953"/>
    </source>
</evidence>
<gene>
    <name evidence="1" type="ORF">F6W96_15925</name>
</gene>
<dbReference type="Proteomes" id="UP000500953">
    <property type="component" value="Chromosome"/>
</dbReference>
<dbReference type="AlphaFoldDB" id="A0A6G9Z295"/>
<organism evidence="1 2">
    <name type="scientific">Nocardia terpenica</name>
    <dbReference type="NCBI Taxonomy" id="455432"/>
    <lineage>
        <taxon>Bacteria</taxon>
        <taxon>Bacillati</taxon>
        <taxon>Actinomycetota</taxon>
        <taxon>Actinomycetes</taxon>
        <taxon>Mycobacteriales</taxon>
        <taxon>Nocardiaceae</taxon>
        <taxon>Nocardia</taxon>
    </lineage>
</organism>
<evidence type="ECO:0000313" key="1">
    <source>
        <dbReference type="EMBL" id="QIS19550.1"/>
    </source>
</evidence>